<evidence type="ECO:0000313" key="1">
    <source>
        <dbReference type="EMBL" id="KAJ9088271.1"/>
    </source>
</evidence>
<name>A0ACC2UP53_9FUNG</name>
<evidence type="ECO:0000313" key="2">
    <source>
        <dbReference type="Proteomes" id="UP001165960"/>
    </source>
</evidence>
<proteinExistence type="predicted"/>
<organism evidence="1 2">
    <name type="scientific">Entomophthora muscae</name>
    <dbReference type="NCBI Taxonomy" id="34485"/>
    <lineage>
        <taxon>Eukaryota</taxon>
        <taxon>Fungi</taxon>
        <taxon>Fungi incertae sedis</taxon>
        <taxon>Zoopagomycota</taxon>
        <taxon>Entomophthoromycotina</taxon>
        <taxon>Entomophthoromycetes</taxon>
        <taxon>Entomophthorales</taxon>
        <taxon>Entomophthoraceae</taxon>
        <taxon>Entomophthora</taxon>
    </lineage>
</organism>
<accession>A0ACC2UP53</accession>
<protein>
    <submittedName>
        <fullName evidence="1">Uncharacterized protein</fullName>
    </submittedName>
</protein>
<keyword evidence="2" id="KW-1185">Reference proteome</keyword>
<dbReference type="EMBL" id="QTSX02000135">
    <property type="protein sequence ID" value="KAJ9088271.1"/>
    <property type="molecule type" value="Genomic_DNA"/>
</dbReference>
<dbReference type="Proteomes" id="UP001165960">
    <property type="component" value="Unassembled WGS sequence"/>
</dbReference>
<gene>
    <name evidence="1" type="ORF">DSO57_1024738</name>
</gene>
<sequence length="157" mass="17207">MLYELILEVAPSRPTSSTNEGDPNSSPRPRDPLYPQLQQTGVHLHHSAGVSNQVIPHTGPWYPWATAANYLAQIAPTVYMAVQAWPATPIVELLETSMGSDNYAVRYIMGQLYGGPGRVVREVARRGSNLGCSRTAAKDHSFLAEVDLIRIGDLHET</sequence>
<reference evidence="1" key="1">
    <citation type="submission" date="2022-04" db="EMBL/GenBank/DDBJ databases">
        <title>Genome of the entomopathogenic fungus Entomophthora muscae.</title>
        <authorList>
            <person name="Elya C."/>
            <person name="Lovett B.R."/>
            <person name="Lee E."/>
            <person name="Macias A.M."/>
            <person name="Hajek A.E."/>
            <person name="De Bivort B.L."/>
            <person name="Kasson M.T."/>
            <person name="De Fine Licht H.H."/>
            <person name="Stajich J.E."/>
        </authorList>
    </citation>
    <scope>NUCLEOTIDE SEQUENCE</scope>
    <source>
        <strain evidence="1">Berkeley</strain>
    </source>
</reference>
<comment type="caution">
    <text evidence="1">The sequence shown here is derived from an EMBL/GenBank/DDBJ whole genome shotgun (WGS) entry which is preliminary data.</text>
</comment>